<sequence length="102" mass="11195">MNTPLTTHRNLVTLAQVLRRLERSSVPVDPEQYRSLVHHITAELENHPHDAGLEALLAAAPELAELYENLQYEHAGLCRSPLDAGIRAEQAARAALAKAAAR</sequence>
<dbReference type="Proteomes" id="UP000469385">
    <property type="component" value="Unassembled WGS sequence"/>
</dbReference>
<gene>
    <name evidence="1" type="ORF">GON04_09410</name>
</gene>
<dbReference type="RefSeq" id="WP_157397643.1">
    <property type="nucleotide sequence ID" value="NZ_WSEL01000003.1"/>
</dbReference>
<dbReference type="EMBL" id="WSEL01000003">
    <property type="protein sequence ID" value="MVQ29664.1"/>
    <property type="molecule type" value="Genomic_DNA"/>
</dbReference>
<organism evidence="1 2">
    <name type="scientific">Ramlibacter pinisoli</name>
    <dbReference type="NCBI Taxonomy" id="2682844"/>
    <lineage>
        <taxon>Bacteria</taxon>
        <taxon>Pseudomonadati</taxon>
        <taxon>Pseudomonadota</taxon>
        <taxon>Betaproteobacteria</taxon>
        <taxon>Burkholderiales</taxon>
        <taxon>Comamonadaceae</taxon>
        <taxon>Ramlibacter</taxon>
    </lineage>
</organism>
<proteinExistence type="predicted"/>
<reference evidence="1 2" key="1">
    <citation type="submission" date="2019-12" db="EMBL/GenBank/DDBJ databases">
        <authorList>
            <person name="Huq M.A."/>
        </authorList>
    </citation>
    <scope>NUCLEOTIDE SEQUENCE [LARGE SCALE GENOMIC DNA]</scope>
    <source>
        <strain evidence="1 2">MAH-25</strain>
    </source>
</reference>
<comment type="caution">
    <text evidence="1">The sequence shown here is derived from an EMBL/GenBank/DDBJ whole genome shotgun (WGS) entry which is preliminary data.</text>
</comment>
<name>A0A6N8IS32_9BURK</name>
<protein>
    <submittedName>
        <fullName evidence="1">Uncharacterized protein</fullName>
    </submittedName>
</protein>
<evidence type="ECO:0000313" key="1">
    <source>
        <dbReference type="EMBL" id="MVQ29664.1"/>
    </source>
</evidence>
<dbReference type="AlphaFoldDB" id="A0A6N8IS32"/>
<accession>A0A6N8IS32</accession>
<evidence type="ECO:0000313" key="2">
    <source>
        <dbReference type="Proteomes" id="UP000469385"/>
    </source>
</evidence>
<keyword evidence="2" id="KW-1185">Reference proteome</keyword>